<dbReference type="EMBL" id="JACLAU010000013">
    <property type="protein sequence ID" value="MBC2652001.1"/>
    <property type="molecule type" value="Genomic_DNA"/>
</dbReference>
<dbReference type="InterPro" id="IPR043594">
    <property type="entry name" value="HMGL"/>
</dbReference>
<accession>A0A7X1F7Y1</accession>
<dbReference type="SUPFAM" id="SSF51569">
    <property type="entry name" value="Aldolase"/>
    <property type="match status" value="1"/>
</dbReference>
<sequence length="310" mass="31466">MAIHDTIPDRIELVEVGPRDGLQNEKVLIETADKLALVGRAIAAGARRIEVTSFVNPRRVPQMADADAVCAGLPERDDVAYIGLVLNARGAERAIATGRIDQLGAVCVATDAFAIANQGQTSDESAEAAMEIVAMAKAAGLSGQVTIAASFGCPFAGRVEEARVIELAARLAAAGPVEIAIADTIGCGNPAQAARLVAGVRQVAPGLPVRVHFHNTRGSGLANVWAAVLAGASVVDASIGGIGGCPFAPGAAGNVASEDVVYMLERAGVATGIDLPEIIAASQWLGGIMGRTLPGMAARAPLFPQAIEGA</sequence>
<feature type="domain" description="Pyruvate carboxyltransferase" evidence="4">
    <location>
        <begin position="11"/>
        <end position="279"/>
    </location>
</feature>
<dbReference type="GO" id="GO:0046872">
    <property type="term" value="F:metal ion binding"/>
    <property type="evidence" value="ECO:0007669"/>
    <property type="project" value="UniProtKB-KW"/>
</dbReference>
<comment type="similarity">
    <text evidence="1">Belongs to the HMG-CoA lyase family.</text>
</comment>
<name>A0A7X1F7Y1_9SPHN</name>
<reference evidence="5 6" key="1">
    <citation type="submission" date="2020-08" db="EMBL/GenBank/DDBJ databases">
        <title>The genome sequence of Novosphingobium flavum 4Y4.</title>
        <authorList>
            <person name="Liu Y."/>
        </authorList>
    </citation>
    <scope>NUCLEOTIDE SEQUENCE [LARGE SCALE GENOMIC DNA]</scope>
    <source>
        <strain evidence="5 6">4Y4</strain>
    </source>
</reference>
<dbReference type="Pfam" id="PF00682">
    <property type="entry name" value="HMGL-like"/>
    <property type="match status" value="1"/>
</dbReference>
<dbReference type="NCBIfam" id="NF004283">
    <property type="entry name" value="PRK05692.1"/>
    <property type="match status" value="1"/>
</dbReference>
<dbReference type="RefSeq" id="WP_185683422.1">
    <property type="nucleotide sequence ID" value="NZ_JACLAU010000013.1"/>
</dbReference>
<evidence type="ECO:0000259" key="4">
    <source>
        <dbReference type="PROSITE" id="PS50991"/>
    </source>
</evidence>
<evidence type="ECO:0000313" key="5">
    <source>
        <dbReference type="EMBL" id="MBC2652001.1"/>
    </source>
</evidence>
<keyword evidence="6" id="KW-1185">Reference proteome</keyword>
<dbReference type="PANTHER" id="PTHR42738:SF7">
    <property type="entry name" value="HYDROXYMETHYLGLUTARYL-COA LYASE"/>
    <property type="match status" value="1"/>
</dbReference>
<dbReference type="CDD" id="cd07938">
    <property type="entry name" value="DRE_TIM_HMGL"/>
    <property type="match status" value="1"/>
</dbReference>
<dbReference type="PANTHER" id="PTHR42738">
    <property type="entry name" value="HYDROXYMETHYLGLUTARYL-COA LYASE"/>
    <property type="match status" value="1"/>
</dbReference>
<dbReference type="AlphaFoldDB" id="A0A7X1F7Y1"/>
<evidence type="ECO:0000256" key="1">
    <source>
        <dbReference type="ARBA" id="ARBA00009405"/>
    </source>
</evidence>
<evidence type="ECO:0000256" key="2">
    <source>
        <dbReference type="ARBA" id="ARBA00022723"/>
    </source>
</evidence>
<dbReference type="Proteomes" id="UP000520156">
    <property type="component" value="Unassembled WGS sequence"/>
</dbReference>
<keyword evidence="2" id="KW-0479">Metal-binding</keyword>
<comment type="caution">
    <text evidence="5">The sequence shown here is derived from an EMBL/GenBank/DDBJ whole genome shotgun (WGS) entry which is preliminary data.</text>
</comment>
<dbReference type="Gene3D" id="3.20.20.70">
    <property type="entry name" value="Aldolase class I"/>
    <property type="match status" value="1"/>
</dbReference>
<dbReference type="GO" id="GO:0046951">
    <property type="term" value="P:ketone body biosynthetic process"/>
    <property type="evidence" value="ECO:0007669"/>
    <property type="project" value="TreeGrafter"/>
</dbReference>
<dbReference type="InterPro" id="IPR013785">
    <property type="entry name" value="Aldolase_TIM"/>
</dbReference>
<evidence type="ECO:0000256" key="3">
    <source>
        <dbReference type="ARBA" id="ARBA00023239"/>
    </source>
</evidence>
<dbReference type="InterPro" id="IPR000891">
    <property type="entry name" value="PYR_CT"/>
</dbReference>
<dbReference type="GO" id="GO:0006552">
    <property type="term" value="P:L-leucine catabolic process"/>
    <property type="evidence" value="ECO:0007669"/>
    <property type="project" value="TreeGrafter"/>
</dbReference>
<organism evidence="5 6">
    <name type="scientific">Novosphingobium aerophilum</name>
    <dbReference type="NCBI Taxonomy" id="2839843"/>
    <lineage>
        <taxon>Bacteria</taxon>
        <taxon>Pseudomonadati</taxon>
        <taxon>Pseudomonadota</taxon>
        <taxon>Alphaproteobacteria</taxon>
        <taxon>Sphingomonadales</taxon>
        <taxon>Sphingomonadaceae</taxon>
        <taxon>Novosphingobium</taxon>
    </lineage>
</organism>
<keyword evidence="3 5" id="KW-0456">Lyase</keyword>
<dbReference type="PROSITE" id="PS50991">
    <property type="entry name" value="PYR_CT"/>
    <property type="match status" value="1"/>
</dbReference>
<evidence type="ECO:0000313" key="6">
    <source>
        <dbReference type="Proteomes" id="UP000520156"/>
    </source>
</evidence>
<gene>
    <name evidence="5" type="ORF">H7F49_09820</name>
</gene>
<proteinExistence type="inferred from homology"/>
<protein>
    <submittedName>
        <fullName evidence="5">Hydroxymethylglutaryl-CoA lyase</fullName>
    </submittedName>
</protein>
<dbReference type="GO" id="GO:0004419">
    <property type="term" value="F:hydroxymethylglutaryl-CoA lyase activity"/>
    <property type="evidence" value="ECO:0007669"/>
    <property type="project" value="TreeGrafter"/>
</dbReference>